<feature type="region of interest" description="Disordered" evidence="1">
    <location>
        <begin position="56"/>
        <end position="90"/>
    </location>
</feature>
<dbReference type="CDD" id="cd18186">
    <property type="entry name" value="BTB_POZ_ZBTB_KLHL-like"/>
    <property type="match status" value="1"/>
</dbReference>
<accession>A0A023B5D0</accession>
<feature type="region of interest" description="Disordered" evidence="1">
    <location>
        <begin position="476"/>
        <end position="521"/>
    </location>
</feature>
<dbReference type="EMBL" id="AFNH02000697">
    <property type="protein sequence ID" value="EZG59047.1"/>
    <property type="molecule type" value="Genomic_DNA"/>
</dbReference>
<evidence type="ECO:0000256" key="1">
    <source>
        <dbReference type="SAM" id="MobiDB-lite"/>
    </source>
</evidence>
<dbReference type="Proteomes" id="UP000019763">
    <property type="component" value="Unassembled WGS sequence"/>
</dbReference>
<evidence type="ECO:0000313" key="2">
    <source>
        <dbReference type="EMBL" id="EZG59047.1"/>
    </source>
</evidence>
<dbReference type="AlphaFoldDB" id="A0A023B5D0"/>
<keyword evidence="3" id="KW-1185">Reference proteome</keyword>
<evidence type="ECO:0000313" key="3">
    <source>
        <dbReference type="Proteomes" id="UP000019763"/>
    </source>
</evidence>
<feature type="compositionally biased region" description="Low complexity" evidence="1">
    <location>
        <begin position="56"/>
        <end position="85"/>
    </location>
</feature>
<sequence length="534" mass="57924">MLTVSDLVGCRTGAKLKYLPRMKCVFLIGGKTPNDAECAPLLIADVEKILEDNKTTGKATPAGNAATTAGNAAATTGTGNAATRTDPTRTDQRLGGTHLDFVKVTCLEGSFNGIVGHDVCLVDNKVLVVGGVDTVHKEPIGGCSIISIDATTGFTRSPDRDFIFTRPMGCFDTLGCIQFAIDESLADVEFECGGPDSVILPAHMVILAGKSEYFCSSFQALKIATAKAATAIQRAGVARTAALRSAPDRRTVGELSTNSLATMVAAHTNSLVAGSESSYLPTPHLERPRRPRLQASHFATPVCFEVFLTLFYSYHLPTCLLVANSKANWSQEFPETDRQSMAVLVWFAMTHNYNNVLNGKPNVPLPFATKVVHDTISCLLVLAQLADEYLFDKLSAHLEVYLACLANEKTALDRLYQASTNFTMDKLKAYLEDVYQKKPTLMTTTPQPKYLPPPPTTSDHLPPGYGFRSTYTTECPDSPGTGISPGYSPAALPPLRERNYGSGRDMGRRPPPPVAHMTTQTDSRRLREILFKHR</sequence>
<dbReference type="VEuPathDB" id="CryptoDB:GNI_093160"/>
<comment type="caution">
    <text evidence="2">The sequence shown here is derived from an EMBL/GenBank/DDBJ whole genome shotgun (WGS) entry which is preliminary data.</text>
</comment>
<proteinExistence type="predicted"/>
<gene>
    <name evidence="2" type="ORF">GNI_093160</name>
</gene>
<dbReference type="GeneID" id="22913328"/>
<dbReference type="InterPro" id="IPR011333">
    <property type="entry name" value="SKP1/BTB/POZ_sf"/>
</dbReference>
<dbReference type="Gene3D" id="3.30.710.10">
    <property type="entry name" value="Potassium Channel Kv1.1, Chain A"/>
    <property type="match status" value="1"/>
</dbReference>
<organism evidence="2 3">
    <name type="scientific">Gregarina niphandrodes</name>
    <name type="common">Septate eugregarine</name>
    <dbReference type="NCBI Taxonomy" id="110365"/>
    <lineage>
        <taxon>Eukaryota</taxon>
        <taxon>Sar</taxon>
        <taxon>Alveolata</taxon>
        <taxon>Apicomplexa</taxon>
        <taxon>Conoidasida</taxon>
        <taxon>Gregarinasina</taxon>
        <taxon>Eugregarinorida</taxon>
        <taxon>Gregarinidae</taxon>
        <taxon>Gregarina</taxon>
    </lineage>
</organism>
<name>A0A023B5D0_GRENI</name>
<reference evidence="2" key="1">
    <citation type="submission" date="2013-12" db="EMBL/GenBank/DDBJ databases">
        <authorList>
            <person name="Omoto C.K."/>
            <person name="Sibley D."/>
            <person name="Venepally P."/>
            <person name="Hadjithomas M."/>
            <person name="Karamycheva S."/>
            <person name="Brunk B."/>
            <person name="Roos D."/>
            <person name="Caler E."/>
            <person name="Lorenzi H."/>
        </authorList>
    </citation>
    <scope>NUCLEOTIDE SEQUENCE</scope>
</reference>
<protein>
    <submittedName>
        <fullName evidence="2">Uncharacterized protein</fullName>
    </submittedName>
</protein>
<dbReference type="RefSeq" id="XP_011130913.1">
    <property type="nucleotide sequence ID" value="XM_011132611.1"/>
</dbReference>